<proteinExistence type="predicted"/>
<dbReference type="WBParaSite" id="nRc.2.0.1.t16189-RA">
    <property type="protein sequence ID" value="nRc.2.0.1.t16189-RA"/>
    <property type="gene ID" value="nRc.2.0.1.g16189"/>
</dbReference>
<reference evidence="2" key="1">
    <citation type="submission" date="2022-11" db="UniProtKB">
        <authorList>
            <consortium name="WormBaseParasite"/>
        </authorList>
    </citation>
    <scope>IDENTIFICATION</scope>
</reference>
<protein>
    <submittedName>
        <fullName evidence="2">Uncharacterized protein</fullName>
    </submittedName>
</protein>
<accession>A0A915IS33</accession>
<name>A0A915IS33_ROMCU</name>
<evidence type="ECO:0000313" key="1">
    <source>
        <dbReference type="Proteomes" id="UP000887565"/>
    </source>
</evidence>
<evidence type="ECO:0000313" key="2">
    <source>
        <dbReference type="WBParaSite" id="nRc.2.0.1.t16189-RA"/>
    </source>
</evidence>
<sequence>MAWLTAHIALLTAQQMRPARRNLMPPTQWSVHVQNAGDCPSGAHPQMCSFHGGCTHNDPSCWAQHPNSAGPSDAPAAHTGHCYFCQTRAHPTDRCDRPCPHCHQIRVHRAMACPNWNLAMPAAAVVLTLAPTPALPPPPPRYARPVTLHPSMTPKTSGDGTIWGMPVDKILLDGEPLSPTVDAVHRAVEQASHNAQPMPAIAALPSTTMTGAQRLLAIAQQQQLAAVTNWPTELANAFEETMCIVNDDVSIIKASPFPMATTMRSPKYGILGEVHRCGGPGHQLPRQGADIDGGQ</sequence>
<organism evidence="1 2">
    <name type="scientific">Romanomermis culicivorax</name>
    <name type="common">Nematode worm</name>
    <dbReference type="NCBI Taxonomy" id="13658"/>
    <lineage>
        <taxon>Eukaryota</taxon>
        <taxon>Metazoa</taxon>
        <taxon>Ecdysozoa</taxon>
        <taxon>Nematoda</taxon>
        <taxon>Enoplea</taxon>
        <taxon>Dorylaimia</taxon>
        <taxon>Mermithida</taxon>
        <taxon>Mermithoidea</taxon>
        <taxon>Mermithidae</taxon>
        <taxon>Romanomermis</taxon>
    </lineage>
</organism>
<dbReference type="Proteomes" id="UP000887565">
    <property type="component" value="Unplaced"/>
</dbReference>
<keyword evidence="1" id="KW-1185">Reference proteome</keyword>
<dbReference type="AlphaFoldDB" id="A0A915IS33"/>